<dbReference type="PANTHER" id="PTHR43245">
    <property type="entry name" value="BIFUNCTIONAL POLYMYXIN RESISTANCE PROTEIN ARNA"/>
    <property type="match status" value="1"/>
</dbReference>
<dbReference type="OrthoDB" id="16464at2759"/>
<dbReference type="RefSeq" id="XP_025832413.1">
    <property type="nucleotide sequence ID" value="XM_025976628.1"/>
</dbReference>
<dbReference type="PANTHER" id="PTHR43245:SF11">
    <property type="entry name" value="LD23561P"/>
    <property type="match status" value="1"/>
</dbReference>
<dbReference type="Proteomes" id="UP000192223">
    <property type="component" value="Unplaced"/>
</dbReference>
<proteinExistence type="predicted"/>
<accession>A0A7F5R8V9</accession>
<dbReference type="FunCoup" id="A0A7F5R8V9">
    <property type="interactions" value="9"/>
</dbReference>
<organism evidence="2 3">
    <name type="scientific">Agrilus planipennis</name>
    <name type="common">Emerald ash borer</name>
    <name type="synonym">Agrilus marcopoli</name>
    <dbReference type="NCBI Taxonomy" id="224129"/>
    <lineage>
        <taxon>Eukaryota</taxon>
        <taxon>Metazoa</taxon>
        <taxon>Ecdysozoa</taxon>
        <taxon>Arthropoda</taxon>
        <taxon>Hexapoda</taxon>
        <taxon>Insecta</taxon>
        <taxon>Pterygota</taxon>
        <taxon>Neoptera</taxon>
        <taxon>Endopterygota</taxon>
        <taxon>Coleoptera</taxon>
        <taxon>Polyphaga</taxon>
        <taxon>Elateriformia</taxon>
        <taxon>Buprestoidea</taxon>
        <taxon>Buprestidae</taxon>
        <taxon>Agrilinae</taxon>
        <taxon>Agrilus</taxon>
    </lineage>
</organism>
<sequence length="367" mass="41131">MEKRTALILGGCGFIGRNLLDFLITNNLVQFVRIVDKVPPQVAWLNSRHQELFNNPIVEFKSANLINNESCKNAFASSTQVDCWDYVINCAGETKLGHTDPVYKEGILKLSINCASQAALKQVKCYVEISSGQMMSSEKTPHKEDSQTQPWTMIAAWKKKAEDEIKNIENLNYVILRPAIVYGIGDKTGLTPRILGAAIYKQLGETMKLLWNADLGFNTLHVEDLCRAIWFVCQNSNSVGQVFNVVDDSNSNQGSISDLLIDLFHINVGYYGNMLSSVVDIAAAADEANDKHLGPWAEACRADGIENTPLSPHMDPELLLNKHLRLDGSKLKNFGFQLKWPKLTCEKIKEIIDDYIDMKIFPHCLRP</sequence>
<dbReference type="AlphaFoldDB" id="A0A7F5R8V9"/>
<feature type="domain" description="NAD-dependent epimerase/dehydratase" evidence="1">
    <location>
        <begin position="6"/>
        <end position="245"/>
    </location>
</feature>
<gene>
    <name evidence="3" type="primary">LOC108732844</name>
</gene>
<reference evidence="3" key="1">
    <citation type="submission" date="2025-08" db="UniProtKB">
        <authorList>
            <consortium name="RefSeq"/>
        </authorList>
    </citation>
    <scope>IDENTIFICATION</scope>
    <source>
        <tissue evidence="3">Entire body</tissue>
    </source>
</reference>
<dbReference type="InterPro" id="IPR001509">
    <property type="entry name" value="Epimerase_deHydtase"/>
</dbReference>
<dbReference type="GeneID" id="108732844"/>
<name>A0A7F5R8V9_AGRPL</name>
<dbReference type="InterPro" id="IPR036291">
    <property type="entry name" value="NAD(P)-bd_dom_sf"/>
</dbReference>
<dbReference type="Gene3D" id="3.40.50.720">
    <property type="entry name" value="NAD(P)-binding Rossmann-like Domain"/>
    <property type="match status" value="1"/>
</dbReference>
<evidence type="ECO:0000313" key="3">
    <source>
        <dbReference type="RefSeq" id="XP_025832413.1"/>
    </source>
</evidence>
<dbReference type="InterPro" id="IPR050177">
    <property type="entry name" value="Lipid_A_modif_metabolic_enz"/>
</dbReference>
<dbReference type="InParanoid" id="A0A7F5R8V9"/>
<protein>
    <submittedName>
        <fullName evidence="3">Uncharacterized protein PB2B2.11</fullName>
    </submittedName>
</protein>
<evidence type="ECO:0000259" key="1">
    <source>
        <dbReference type="Pfam" id="PF01370"/>
    </source>
</evidence>
<dbReference type="SUPFAM" id="SSF51735">
    <property type="entry name" value="NAD(P)-binding Rossmann-fold domains"/>
    <property type="match status" value="1"/>
</dbReference>
<evidence type="ECO:0000313" key="2">
    <source>
        <dbReference type="Proteomes" id="UP000192223"/>
    </source>
</evidence>
<dbReference type="KEGG" id="apln:108732844"/>
<keyword evidence="2" id="KW-1185">Reference proteome</keyword>
<dbReference type="Pfam" id="PF01370">
    <property type="entry name" value="Epimerase"/>
    <property type="match status" value="1"/>
</dbReference>